<reference evidence="5 6" key="3">
    <citation type="journal article" date="2016" name="Sci. Rep.">
        <title>Genome-wide diversity and gene expression profiling of Babesia microti isolates identify polymorphic genes that mediate host-pathogen interactions.</title>
        <authorList>
            <person name="Silva J.C."/>
            <person name="Cornillot E."/>
            <person name="McCracken C."/>
            <person name="Usmani-Brown S."/>
            <person name="Dwivedi A."/>
            <person name="Ifeonu O.O."/>
            <person name="Crabtree J."/>
            <person name="Gotia H.T."/>
            <person name="Virji A.Z."/>
            <person name="Reynes C."/>
            <person name="Colinge J."/>
            <person name="Kumar V."/>
            <person name="Lawres L."/>
            <person name="Pazzi J.E."/>
            <person name="Pablo J.V."/>
            <person name="Hung C."/>
            <person name="Brancato J."/>
            <person name="Kumari P."/>
            <person name="Orvis J."/>
            <person name="Tretina K."/>
            <person name="Chibucos M."/>
            <person name="Ott S."/>
            <person name="Sadzewicz L."/>
            <person name="Sengamalay N."/>
            <person name="Shetty A.C."/>
            <person name="Su Q."/>
            <person name="Tallon L."/>
            <person name="Fraser C.M."/>
            <person name="Frutos R."/>
            <person name="Molina D.M."/>
            <person name="Krause P.J."/>
            <person name="Ben Mamoun C."/>
        </authorList>
    </citation>
    <scope>NUCLEOTIDE SEQUENCE [LARGE SCALE GENOMIC DNA]</scope>
    <source>
        <strain evidence="5 6">RI</strain>
    </source>
</reference>
<name>I7IQ91_BABMR</name>
<organism evidence="5 6">
    <name type="scientific">Babesia microti (strain RI)</name>
    <dbReference type="NCBI Taxonomy" id="1133968"/>
    <lineage>
        <taxon>Eukaryota</taxon>
        <taxon>Sar</taxon>
        <taxon>Alveolata</taxon>
        <taxon>Apicomplexa</taxon>
        <taxon>Aconoidasida</taxon>
        <taxon>Piroplasmida</taxon>
        <taxon>Babesiidae</taxon>
        <taxon>Babesia</taxon>
    </lineage>
</organism>
<dbReference type="VEuPathDB" id="PiroplasmaDB:BMR1_02g02185"/>
<accession>I7IQ91</accession>
<gene>
    <name evidence="5" type="ORF">BMR1_02g02185</name>
</gene>
<evidence type="ECO:0000313" key="6">
    <source>
        <dbReference type="Proteomes" id="UP000002899"/>
    </source>
</evidence>
<dbReference type="InterPro" id="IPR031107">
    <property type="entry name" value="Small_HSP"/>
</dbReference>
<feature type="domain" description="SHSP" evidence="4">
    <location>
        <begin position="54"/>
        <end position="171"/>
    </location>
</feature>
<keyword evidence="6" id="KW-1185">Reference proteome</keyword>
<evidence type="ECO:0000256" key="2">
    <source>
        <dbReference type="PROSITE-ProRule" id="PRU00285"/>
    </source>
</evidence>
<dbReference type="Pfam" id="PF00011">
    <property type="entry name" value="HSP20"/>
    <property type="match status" value="1"/>
</dbReference>
<dbReference type="GeneID" id="24424223"/>
<reference evidence="5 6" key="2">
    <citation type="journal article" date="2013" name="PLoS ONE">
        <title>Whole genome mapping and re-organization of the nuclear and mitochondrial genomes of Babesia microti isolates.</title>
        <authorList>
            <person name="Cornillot E."/>
            <person name="Dassouli A."/>
            <person name="Garg A."/>
            <person name="Pachikara N."/>
            <person name="Randazzo S."/>
            <person name="Depoix D."/>
            <person name="Carcy B."/>
            <person name="Delbecq S."/>
            <person name="Frutos R."/>
            <person name="Silva J.C."/>
            <person name="Sutton R."/>
            <person name="Krause P.J."/>
            <person name="Mamoun C.B."/>
        </authorList>
    </citation>
    <scope>NUCLEOTIDE SEQUENCE [LARGE SCALE GENOMIC DNA]</scope>
    <source>
        <strain evidence="5 6">RI</strain>
    </source>
</reference>
<evidence type="ECO:0000256" key="3">
    <source>
        <dbReference type="RuleBase" id="RU003616"/>
    </source>
</evidence>
<dbReference type="RefSeq" id="XP_012648204.1">
    <property type="nucleotide sequence ID" value="XM_012792750.1"/>
</dbReference>
<comment type="similarity">
    <text evidence="2 3">Belongs to the small heat shock protein (HSP20) family.</text>
</comment>
<dbReference type="EMBL" id="FO082872">
    <property type="protein sequence ID" value="CCF73595.1"/>
    <property type="molecule type" value="Genomic_DNA"/>
</dbReference>
<dbReference type="OMA" id="IFKLPHN"/>
<dbReference type="OrthoDB" id="1431247at2759"/>
<reference evidence="5 6" key="1">
    <citation type="journal article" date="2012" name="Nucleic Acids Res.">
        <title>Sequencing of the smallest Apicomplexan genome from the human pathogen Babesia microti.</title>
        <authorList>
            <person name="Cornillot E."/>
            <person name="Hadj-Kaddour K."/>
            <person name="Dassouli A."/>
            <person name="Noel B."/>
            <person name="Ranwez V."/>
            <person name="Vacherie B."/>
            <person name="Augagneur Y."/>
            <person name="Bres V."/>
            <person name="Duclos A."/>
            <person name="Randazzo S."/>
            <person name="Carcy B."/>
            <person name="Debierre-Grockiego F."/>
            <person name="Delbecq S."/>
            <person name="Moubri-Menage K."/>
            <person name="Shams-Eldin H."/>
            <person name="Usmani-Brown S."/>
            <person name="Bringaud F."/>
            <person name="Wincker P."/>
            <person name="Vivares C.P."/>
            <person name="Schwarz R.T."/>
            <person name="Schetters T.P."/>
            <person name="Krause P.J."/>
            <person name="Gorenflot A."/>
            <person name="Berry V."/>
            <person name="Barbe V."/>
            <person name="Ben Mamoun C."/>
        </authorList>
    </citation>
    <scope>NUCLEOTIDE SEQUENCE [LARGE SCALE GENOMIC DNA]</scope>
    <source>
        <strain evidence="5 6">RI</strain>
    </source>
</reference>
<dbReference type="Gene3D" id="2.60.40.790">
    <property type="match status" value="1"/>
</dbReference>
<dbReference type="AlphaFoldDB" id="I7IQ91"/>
<dbReference type="PANTHER" id="PTHR11527">
    <property type="entry name" value="HEAT-SHOCK PROTEIN 20 FAMILY MEMBER"/>
    <property type="match status" value="1"/>
</dbReference>
<protein>
    <submittedName>
        <fullName evidence="5">Small heat shock protein HSP20, putative (HSP20)</fullName>
    </submittedName>
</protein>
<keyword evidence="1 5" id="KW-0346">Stress response</keyword>
<dbReference type="Proteomes" id="UP000002899">
    <property type="component" value="Chromosome II"/>
</dbReference>
<dbReference type="InterPro" id="IPR002068">
    <property type="entry name" value="A-crystallin/Hsp20_dom"/>
</dbReference>
<evidence type="ECO:0000256" key="1">
    <source>
        <dbReference type="ARBA" id="ARBA00023016"/>
    </source>
</evidence>
<dbReference type="InterPro" id="IPR008978">
    <property type="entry name" value="HSP20-like_chaperone"/>
</dbReference>
<sequence>MSCILKCNNEDELVVDGEKPKVVEYVEKPSVIYKPTTVVPPNSLIEITAPKDLPQNPTFFPTIDTFFDNDVKQIVLLMELPGFVAGDIDLEVGEGEVCVCGPRSKEELYEKYGQNLDIHIRERKVGYFYRRFKLPHNALDNTVKASYQNGILEVRITCTEFSPKTRVEITS</sequence>
<evidence type="ECO:0000313" key="5">
    <source>
        <dbReference type="EMBL" id="CCF73595.1"/>
    </source>
</evidence>
<dbReference type="KEGG" id="bmic:BMR1_02g02185"/>
<dbReference type="PROSITE" id="PS01031">
    <property type="entry name" value="SHSP"/>
    <property type="match status" value="1"/>
</dbReference>
<proteinExistence type="inferred from homology"/>
<dbReference type="CDD" id="cd06464">
    <property type="entry name" value="ACD_sHsps-like"/>
    <property type="match status" value="1"/>
</dbReference>
<evidence type="ECO:0000259" key="4">
    <source>
        <dbReference type="PROSITE" id="PS01031"/>
    </source>
</evidence>
<dbReference type="SUPFAM" id="SSF49764">
    <property type="entry name" value="HSP20-like chaperones"/>
    <property type="match status" value="1"/>
</dbReference>